<reference evidence="1 2" key="1">
    <citation type="journal article" date="2023" name="Microb. Genom.">
        <title>Mesoterricola silvestris gen. nov., sp. nov., Mesoterricola sediminis sp. nov., Geothrix oryzae sp. nov., Geothrix edaphica sp. nov., Geothrix rubra sp. nov., and Geothrix limicola sp. nov., six novel members of Acidobacteriota isolated from soils.</title>
        <authorList>
            <person name="Weisberg A.J."/>
            <person name="Pearce E."/>
            <person name="Kramer C.G."/>
            <person name="Chang J.H."/>
            <person name="Clarke C.R."/>
        </authorList>
    </citation>
    <scope>NUCLEOTIDE SEQUENCE [LARGE SCALE GENOMIC DNA]</scope>
    <source>
        <strain evidence="1 2">NE20-4-1</strain>
    </source>
</reference>
<organism evidence="1 2">
    <name type="scientific">Streptomyces caniscabiei</name>
    <dbReference type="NCBI Taxonomy" id="2746961"/>
    <lineage>
        <taxon>Bacteria</taxon>
        <taxon>Bacillati</taxon>
        <taxon>Actinomycetota</taxon>
        <taxon>Actinomycetes</taxon>
        <taxon>Kitasatosporales</taxon>
        <taxon>Streptomycetaceae</taxon>
        <taxon>Streptomyces</taxon>
    </lineage>
</organism>
<protein>
    <submittedName>
        <fullName evidence="1">Uncharacterized protein</fullName>
    </submittedName>
</protein>
<proteinExistence type="predicted"/>
<gene>
    <name evidence="1" type="ORF">PV383_09700</name>
</gene>
<keyword evidence="2" id="KW-1185">Reference proteome</keyword>
<dbReference type="EMBL" id="JARAWJ010000005">
    <property type="protein sequence ID" value="MDX3037445.1"/>
    <property type="molecule type" value="Genomic_DNA"/>
</dbReference>
<dbReference type="Proteomes" id="UP001282474">
    <property type="component" value="Unassembled WGS sequence"/>
</dbReference>
<accession>A0ABU4MM56</accession>
<evidence type="ECO:0000313" key="1">
    <source>
        <dbReference type="EMBL" id="MDX3037445.1"/>
    </source>
</evidence>
<comment type="caution">
    <text evidence="1">The sequence shown here is derived from an EMBL/GenBank/DDBJ whole genome shotgun (WGS) entry which is preliminary data.</text>
</comment>
<name>A0ABU4MM56_9ACTN</name>
<dbReference type="RefSeq" id="WP_193379487.1">
    <property type="nucleotide sequence ID" value="NZ_JABXWF010000001.1"/>
</dbReference>
<evidence type="ECO:0000313" key="2">
    <source>
        <dbReference type="Proteomes" id="UP001282474"/>
    </source>
</evidence>
<sequence>MPALTADRTPDQLVGEMQRLTGVDWPTVWAGVPADTDKRAHWCAGFGWQPLWFQSGLRVRTSLGGRLHLVSLGPALPVTRAEYTVWAARSRDLSENDRVTDLSEARWQAHYEALRGYLGNPTHQSTWDSPDFPELPGPHPWPDARWRTDHQDPHRVAVWRFLPPHAPVVELRMTLGAAVRGGPVPADARIVLVCHDPAHVEAERQARHG</sequence>